<feature type="transmembrane region" description="Helical" evidence="10">
    <location>
        <begin position="533"/>
        <end position="554"/>
    </location>
</feature>
<dbReference type="SMART" id="SM00382">
    <property type="entry name" value="AAA"/>
    <property type="match status" value="2"/>
</dbReference>
<proteinExistence type="inferred from homology"/>
<dbReference type="GO" id="GO:0016020">
    <property type="term" value="C:membrane"/>
    <property type="evidence" value="ECO:0007669"/>
    <property type="project" value="UniProtKB-SubCell"/>
</dbReference>
<feature type="transmembrane region" description="Helical" evidence="10">
    <location>
        <begin position="675"/>
        <end position="694"/>
    </location>
</feature>
<keyword evidence="5" id="KW-0547">Nucleotide-binding</keyword>
<feature type="region of interest" description="Disordered" evidence="9">
    <location>
        <begin position="829"/>
        <end position="856"/>
    </location>
</feature>
<dbReference type="KEGG" id="pchm:VFPPC_05618"/>
<evidence type="ECO:0000256" key="6">
    <source>
        <dbReference type="ARBA" id="ARBA00022840"/>
    </source>
</evidence>
<dbReference type="InterPro" id="IPR010929">
    <property type="entry name" value="PDR_CDR_ABC"/>
</dbReference>
<dbReference type="CDD" id="cd03232">
    <property type="entry name" value="ABCG_PDR_domain2"/>
    <property type="match status" value="1"/>
</dbReference>
<evidence type="ECO:0000256" key="7">
    <source>
        <dbReference type="ARBA" id="ARBA00022989"/>
    </source>
</evidence>
<dbReference type="InterPro" id="IPR013525">
    <property type="entry name" value="ABC2_TM"/>
</dbReference>
<dbReference type="Pfam" id="PF00005">
    <property type="entry name" value="ABC_tran"/>
    <property type="match status" value="2"/>
</dbReference>
<evidence type="ECO:0000256" key="4">
    <source>
        <dbReference type="ARBA" id="ARBA00022692"/>
    </source>
</evidence>
<dbReference type="CDD" id="cd03233">
    <property type="entry name" value="ABCG_PDR_domain1"/>
    <property type="match status" value="1"/>
</dbReference>
<feature type="transmembrane region" description="Helical" evidence="10">
    <location>
        <begin position="1205"/>
        <end position="1224"/>
    </location>
</feature>
<evidence type="ECO:0000256" key="5">
    <source>
        <dbReference type="ARBA" id="ARBA00022741"/>
    </source>
</evidence>
<evidence type="ECO:0000256" key="3">
    <source>
        <dbReference type="ARBA" id="ARBA00022448"/>
    </source>
</evidence>
<name>A0A179FFM5_METCM</name>
<comment type="similarity">
    <text evidence="2">Belongs to the ABC transporter superfamily. ABCG family. PDR (TC 3.A.1.205) subfamily.</text>
</comment>
<keyword evidence="6" id="KW-0067">ATP-binding</keyword>
<evidence type="ECO:0000256" key="10">
    <source>
        <dbReference type="SAM" id="Phobius"/>
    </source>
</evidence>
<dbReference type="InterPro" id="IPR043926">
    <property type="entry name" value="ABCG_dom"/>
</dbReference>
<feature type="transmembrane region" description="Helical" evidence="10">
    <location>
        <begin position="783"/>
        <end position="803"/>
    </location>
</feature>
<keyword evidence="3" id="KW-0813">Transport</keyword>
<evidence type="ECO:0000256" key="8">
    <source>
        <dbReference type="ARBA" id="ARBA00023136"/>
    </source>
</evidence>
<dbReference type="InterPro" id="IPR003593">
    <property type="entry name" value="AAA+_ATPase"/>
</dbReference>
<feature type="domain" description="ABC transporter" evidence="11">
    <location>
        <begin position="168"/>
        <end position="422"/>
    </location>
</feature>
<feature type="domain" description="ABC transporter" evidence="11">
    <location>
        <begin position="866"/>
        <end position="1109"/>
    </location>
</feature>
<evidence type="ECO:0000256" key="1">
    <source>
        <dbReference type="ARBA" id="ARBA00004141"/>
    </source>
</evidence>
<feature type="transmembrane region" description="Helical" evidence="10">
    <location>
        <begin position="1476"/>
        <end position="1497"/>
    </location>
</feature>
<feature type="transmembrane region" description="Helical" evidence="10">
    <location>
        <begin position="1327"/>
        <end position="1348"/>
    </location>
</feature>
<dbReference type="GeneID" id="28848776"/>
<dbReference type="Pfam" id="PF06422">
    <property type="entry name" value="PDR_CDR"/>
    <property type="match status" value="1"/>
</dbReference>
<keyword evidence="13" id="KW-1185">Reference proteome</keyword>
<evidence type="ECO:0000313" key="12">
    <source>
        <dbReference type="EMBL" id="OAQ64336.1"/>
    </source>
</evidence>
<feature type="transmembrane region" description="Helical" evidence="10">
    <location>
        <begin position="1360"/>
        <end position="1384"/>
    </location>
</feature>
<dbReference type="Proteomes" id="UP000078397">
    <property type="component" value="Unassembled WGS sequence"/>
</dbReference>
<dbReference type="PANTHER" id="PTHR19241">
    <property type="entry name" value="ATP-BINDING CASSETTE TRANSPORTER"/>
    <property type="match status" value="1"/>
</dbReference>
<dbReference type="InterPro" id="IPR034003">
    <property type="entry name" value="ABCG_PDR_2"/>
</dbReference>
<accession>A0A179FFM5</accession>
<evidence type="ECO:0000256" key="2">
    <source>
        <dbReference type="ARBA" id="ARBA00006012"/>
    </source>
</evidence>
<dbReference type="Gene3D" id="3.40.50.300">
    <property type="entry name" value="P-loop containing nucleotide triphosphate hydrolases"/>
    <property type="match status" value="2"/>
</dbReference>
<comment type="subcellular location">
    <subcellularLocation>
        <location evidence="1">Membrane</location>
        <topology evidence="1">Multi-pass membrane protein</topology>
    </subcellularLocation>
</comment>
<evidence type="ECO:0000313" key="13">
    <source>
        <dbReference type="Proteomes" id="UP000078397"/>
    </source>
</evidence>
<dbReference type="OrthoDB" id="245989at2759"/>
<dbReference type="GO" id="GO:0016887">
    <property type="term" value="F:ATP hydrolysis activity"/>
    <property type="evidence" value="ECO:0007669"/>
    <property type="project" value="InterPro"/>
</dbReference>
<gene>
    <name evidence="12" type="ORF">VFPPC_05618</name>
</gene>
<dbReference type="Pfam" id="PF19055">
    <property type="entry name" value="ABC2_membrane_7"/>
    <property type="match status" value="1"/>
</dbReference>
<evidence type="ECO:0000256" key="9">
    <source>
        <dbReference type="SAM" id="MobiDB-lite"/>
    </source>
</evidence>
<keyword evidence="8 10" id="KW-0472">Membrane</keyword>
<dbReference type="InterPro" id="IPR029481">
    <property type="entry name" value="ABC_trans_N"/>
</dbReference>
<feature type="compositionally biased region" description="Polar residues" evidence="9">
    <location>
        <begin position="24"/>
        <end position="43"/>
    </location>
</feature>
<comment type="caution">
    <text evidence="12">The sequence shown here is derived from an EMBL/GenBank/DDBJ whole genome shotgun (WGS) entry which is preliminary data.</text>
</comment>
<dbReference type="InterPro" id="IPR034001">
    <property type="entry name" value="ABCG_PDR_1"/>
</dbReference>
<dbReference type="GO" id="GO:0005524">
    <property type="term" value="F:ATP binding"/>
    <property type="evidence" value="ECO:0007669"/>
    <property type="project" value="UniProtKB-KW"/>
</dbReference>
<dbReference type="PROSITE" id="PS50893">
    <property type="entry name" value="ABC_TRANSPORTER_2"/>
    <property type="match status" value="2"/>
</dbReference>
<keyword evidence="7 10" id="KW-1133">Transmembrane helix</keyword>
<dbReference type="STRING" id="1380566.A0A179FFM5"/>
<dbReference type="Pfam" id="PF01061">
    <property type="entry name" value="ABC2_membrane"/>
    <property type="match status" value="2"/>
</dbReference>
<dbReference type="InterPro" id="IPR017871">
    <property type="entry name" value="ABC_transporter-like_CS"/>
</dbReference>
<dbReference type="PROSITE" id="PS00211">
    <property type="entry name" value="ABC_TRANSPORTER_1"/>
    <property type="match status" value="1"/>
</dbReference>
<dbReference type="RefSeq" id="XP_018141650.1">
    <property type="nucleotide sequence ID" value="XM_018284782.1"/>
</dbReference>
<evidence type="ECO:0000259" key="11">
    <source>
        <dbReference type="PROSITE" id="PS50893"/>
    </source>
</evidence>
<feature type="compositionally biased region" description="Polar residues" evidence="9">
    <location>
        <begin position="836"/>
        <end position="851"/>
    </location>
</feature>
<reference evidence="12 13" key="1">
    <citation type="journal article" date="2016" name="PLoS Pathog.">
        <title>Biosynthesis of antibiotic leucinostatins in bio-control fungus Purpureocillium lilacinum and their inhibition on phytophthora revealed by genome mining.</title>
        <authorList>
            <person name="Wang G."/>
            <person name="Liu Z."/>
            <person name="Lin R."/>
            <person name="Li E."/>
            <person name="Mao Z."/>
            <person name="Ling J."/>
            <person name="Yang Y."/>
            <person name="Yin W.B."/>
            <person name="Xie B."/>
        </authorList>
    </citation>
    <scope>NUCLEOTIDE SEQUENCE [LARGE SCALE GENOMIC DNA]</scope>
    <source>
        <strain evidence="12">170</strain>
    </source>
</reference>
<organism evidence="12 13">
    <name type="scientific">Pochonia chlamydosporia 170</name>
    <dbReference type="NCBI Taxonomy" id="1380566"/>
    <lineage>
        <taxon>Eukaryota</taxon>
        <taxon>Fungi</taxon>
        <taxon>Dikarya</taxon>
        <taxon>Ascomycota</taxon>
        <taxon>Pezizomycotina</taxon>
        <taxon>Sordariomycetes</taxon>
        <taxon>Hypocreomycetidae</taxon>
        <taxon>Hypocreales</taxon>
        <taxon>Clavicipitaceae</taxon>
        <taxon>Pochonia</taxon>
    </lineage>
</organism>
<dbReference type="GO" id="GO:0140359">
    <property type="term" value="F:ABC-type transporter activity"/>
    <property type="evidence" value="ECO:0007669"/>
    <property type="project" value="InterPro"/>
</dbReference>
<dbReference type="FunFam" id="3.40.50.300:FF:000054">
    <property type="entry name" value="ABC multidrug transporter atrF"/>
    <property type="match status" value="1"/>
</dbReference>
<dbReference type="InterPro" id="IPR003439">
    <property type="entry name" value="ABC_transporter-like_ATP-bd"/>
</dbReference>
<dbReference type="EMBL" id="LSBJ02000005">
    <property type="protein sequence ID" value="OAQ64336.1"/>
    <property type="molecule type" value="Genomic_DNA"/>
</dbReference>
<protein>
    <submittedName>
        <fullName evidence="12">ABC transporter CDR4</fullName>
    </submittedName>
</protein>
<feature type="transmembrane region" description="Helical" evidence="10">
    <location>
        <begin position="1279"/>
        <end position="1307"/>
    </location>
</feature>
<feature type="transmembrane region" description="Helical" evidence="10">
    <location>
        <begin position="566"/>
        <end position="589"/>
    </location>
</feature>
<dbReference type="SUPFAM" id="SSF52540">
    <property type="entry name" value="P-loop containing nucleoside triphosphate hydrolases"/>
    <property type="match status" value="2"/>
</dbReference>
<dbReference type="InterPro" id="IPR027417">
    <property type="entry name" value="P-loop_NTPase"/>
</dbReference>
<dbReference type="Pfam" id="PF14510">
    <property type="entry name" value="ABC_trans_N"/>
    <property type="match status" value="1"/>
</dbReference>
<feature type="region of interest" description="Disordered" evidence="9">
    <location>
        <begin position="24"/>
        <end position="66"/>
    </location>
</feature>
<keyword evidence="4 10" id="KW-0812">Transmembrane</keyword>
<sequence>MDISTPARCASAQGSERTIYEANTGTTATQPNTEHNPSTSTPVDRSGMDSAAVGTSDEDSINVESGRRHSIVQELARQYTKNSAVAIQSDAQGLFGNDDPTSPLNPNGAKFNARTWAKTVAQMAAEAGSGFRRAGFSFQNLNVYGFGEETDYQKDVGNVWLVMGGLLRRLMNKVGSNDHRNMGRVDILRNLDGVVKPGEMLVVLGPPGAGCSTFLKSISGETNGIYIDERASFNYQGISAHEMHTSHKGEAIYTAEVDVHFPMLSVGDTLTFAARAREPHTMPTGVSRKQFSNHYRDVVMAMYGISHTINTRVGNEYIRGVSGGERKRVTIAEATLSSAPLQCWDNSTRGLDSANAIEFCKTLRLQADVFGRTSAVSIYQAPQSAYDLFDKVLVLYEGRQIFYGSTGKAKEYFINLGFDCPDRQTTPDFLTSMTAPSERIVRQGYENRAPRTPDEFAQRWLASPERSALLGDINTFNQEHPLDGADADAFRANKRTQQAKGQRPKSPFILSYSQQVQLCLWRGWKRLIGDPGLTIFVLLANSITALIISSLFYNMQPTTASFFQRAAVLFVAILANAFSSALEILTQYAQRPIVEKHNRYGFHHPSAEAFSSVIVDMPYKISNSIFYNLILYFMTNLNREPGSFFFFLLVSFLMVMAMSGIFRSIASLSRTLSQAMVPASVLILALVIFTGFVIPVDYMLGWCRWINYLDPVAYGFEALMINEFSGRRFKCNSFVPSSDVAGYQGVGGLNRACTTVGSVIGQDFVDGDAYINTLYKYNHSHKWRNVGILIAFTVFNHLVYFLATEYISEKKSKGEVLVFRRGHLPTSAANKGDVEGSNSSPAKVTEKSGTTRNEDDAAIQASTSVFHWGNVCYDIKIKGEPRRILDNVDGWVKPGTLTALMGVSGAGKTTLLDCLADRISMGVITGEMLIDGKLRDSSFQRKTGYVQQQDLHLETTTVREALEFSALLRQPDATPRAEKIAYVDEVIKLLDMQPYADAVVGTLGEGLNVEQRKRLTIGVELAAKPPLLLFVDEPTSGLDSQTSWAILDLLEKLSKAGQSILCTIHQPSAMLFQRFDRLLFLAKGGKTIYFGNIGENSSVMTSYFERNGALPCPTGDNPAEWMLEVIGAAPGATTDIDWHETWRSSKEYQEVQSELQRLKSNVSVDETSKSENKALYREFASPFWSQLLVVSQRVFEQYWRTPSYIYSKFILCTSVSLFIGLVFLDAPLSIQGLQNQMFAIFNILSIFGQLVQQQMPHFVTQRSLYEVRERPSKTYSWKVFMLSQIIVEIPWNTLMSVVMFVCVYYPVGFNNNASAAGQTTERGGLMWLLFWQFLMFTCTFAHACIAIMDTAEGGGNLANVFFMMCLLFCGVLASPSTMPGFWIFMYRVSPFTYWVSSVLSTGLANTHVTCNSNELVSFDAPAGKTCEEYMSAYIGSRGGYLDSNNASGQCQYCPVSDTNVFLAGISSNYDHRWRDFGIGMVYIVFNIAASLFLYWLVRVPKKKRNT</sequence>
<feature type="transmembrane region" description="Helical" evidence="10">
    <location>
        <begin position="644"/>
        <end position="663"/>
    </location>
</feature>